<dbReference type="AlphaFoldDB" id="A0A4Z1J360"/>
<name>A0A4Z1J360_9HELO</name>
<feature type="compositionally biased region" description="Basic and acidic residues" evidence="1">
    <location>
        <begin position="1"/>
        <end position="10"/>
    </location>
</feature>
<reference evidence="2 3" key="1">
    <citation type="submission" date="2017-12" db="EMBL/GenBank/DDBJ databases">
        <title>Comparative genomics of Botrytis spp.</title>
        <authorList>
            <person name="Valero-Jimenez C.A."/>
            <person name="Tapia P."/>
            <person name="Veloso J."/>
            <person name="Silva-Moreno E."/>
            <person name="Staats M."/>
            <person name="Valdes J.H."/>
            <person name="Van Kan J.A.L."/>
        </authorList>
    </citation>
    <scope>NUCLEOTIDE SEQUENCE [LARGE SCALE GENOMIC DNA]</scope>
    <source>
        <strain evidence="2 3">Be9601</strain>
    </source>
</reference>
<organism evidence="2 3">
    <name type="scientific">Botrytis elliptica</name>
    <dbReference type="NCBI Taxonomy" id="278938"/>
    <lineage>
        <taxon>Eukaryota</taxon>
        <taxon>Fungi</taxon>
        <taxon>Dikarya</taxon>
        <taxon>Ascomycota</taxon>
        <taxon>Pezizomycotina</taxon>
        <taxon>Leotiomycetes</taxon>
        <taxon>Helotiales</taxon>
        <taxon>Sclerotiniaceae</taxon>
        <taxon>Botrytis</taxon>
    </lineage>
</organism>
<evidence type="ECO:0000313" key="3">
    <source>
        <dbReference type="Proteomes" id="UP000297229"/>
    </source>
</evidence>
<evidence type="ECO:0000256" key="1">
    <source>
        <dbReference type="SAM" id="MobiDB-lite"/>
    </source>
</evidence>
<evidence type="ECO:0000313" key="2">
    <source>
        <dbReference type="EMBL" id="TGO66042.1"/>
    </source>
</evidence>
<proteinExistence type="predicted"/>
<accession>A0A4Z1J360</accession>
<comment type="caution">
    <text evidence="2">The sequence shown here is derived from an EMBL/GenBank/DDBJ whole genome shotgun (WGS) entry which is preliminary data.</text>
</comment>
<sequence>MFRGHRDVRETQVAGQNGNEPEEMNPRRRRGARDADFEEGEEGVEPVFGNVGPGVEGGGEPADGDRHPEDDAPENDGHQDGVADDAAVVEGVQGLEGARKAREEWGAAACVAEGVEGGEEEVEGYAPVAEDCGGLVWRSFWVKEGKTYW</sequence>
<dbReference type="Proteomes" id="UP000297229">
    <property type="component" value="Unassembled WGS sequence"/>
</dbReference>
<feature type="region of interest" description="Disordered" evidence="1">
    <location>
        <begin position="1"/>
        <end position="87"/>
    </location>
</feature>
<feature type="compositionally biased region" description="Basic and acidic residues" evidence="1">
    <location>
        <begin position="63"/>
        <end position="81"/>
    </location>
</feature>
<dbReference type="EMBL" id="PQXM01000980">
    <property type="protein sequence ID" value="TGO66042.1"/>
    <property type="molecule type" value="Genomic_DNA"/>
</dbReference>
<protein>
    <submittedName>
        <fullName evidence="2">Uncharacterized protein</fullName>
    </submittedName>
</protein>
<keyword evidence="3" id="KW-1185">Reference proteome</keyword>
<gene>
    <name evidence="2" type="ORF">BELL_0982g00030</name>
</gene>
<feature type="compositionally biased region" description="Gly residues" evidence="1">
    <location>
        <begin position="51"/>
        <end position="61"/>
    </location>
</feature>